<evidence type="ECO:0000256" key="1">
    <source>
        <dbReference type="SAM" id="Phobius"/>
    </source>
</evidence>
<evidence type="ECO:0000313" key="2">
    <source>
        <dbReference type="EMBL" id="KAK7077072.1"/>
    </source>
</evidence>
<keyword evidence="1" id="KW-0472">Membrane</keyword>
<protein>
    <submittedName>
        <fullName evidence="2">Uncharacterized protein</fullName>
    </submittedName>
</protein>
<comment type="caution">
    <text evidence="2">The sequence shown here is derived from an EMBL/GenBank/DDBJ whole genome shotgun (WGS) entry which is preliminary data.</text>
</comment>
<keyword evidence="1" id="KW-0812">Transmembrane</keyword>
<gene>
    <name evidence="2" type="ORF">SK128_004232</name>
</gene>
<sequence>MTKYDITPCFSGHDHIRRFQIGFPREFREDYTNHPLEFTTQVHDSLAQDIHIPLIRIQHTLIEFNEHDGNLYAEFTLVDRPEVDGIEFPDSVGPPLAEVVTTLQQTMNYLPVILYSPDYDTPGHVKIMIAYPDSLQEMFEDECTPMKSLSLPRHGAQPVEVIASTKSQISSMEINHVLKERLQEKNNPTVEQNLDEMNKQKQIHQNNEIFPENLRGKKTRYFASASPKELFDNEIMSNSNAWIGEENANPDVVMDLTGEKMDKADDSFYDDPETYGKEEKKTYTPGAMAGMGIGMFFLGALIGILLILASMKKLSLPERIELSTIRRKPK</sequence>
<proteinExistence type="predicted"/>
<dbReference type="AlphaFoldDB" id="A0AAN8X5R3"/>
<name>A0AAN8X5R3_HALRR</name>
<organism evidence="2 3">
    <name type="scientific">Halocaridina rubra</name>
    <name type="common">Hawaiian red shrimp</name>
    <dbReference type="NCBI Taxonomy" id="373956"/>
    <lineage>
        <taxon>Eukaryota</taxon>
        <taxon>Metazoa</taxon>
        <taxon>Ecdysozoa</taxon>
        <taxon>Arthropoda</taxon>
        <taxon>Crustacea</taxon>
        <taxon>Multicrustacea</taxon>
        <taxon>Malacostraca</taxon>
        <taxon>Eumalacostraca</taxon>
        <taxon>Eucarida</taxon>
        <taxon>Decapoda</taxon>
        <taxon>Pleocyemata</taxon>
        <taxon>Caridea</taxon>
        <taxon>Atyoidea</taxon>
        <taxon>Atyidae</taxon>
        <taxon>Halocaridina</taxon>
    </lineage>
</organism>
<dbReference type="Proteomes" id="UP001381693">
    <property type="component" value="Unassembled WGS sequence"/>
</dbReference>
<evidence type="ECO:0000313" key="3">
    <source>
        <dbReference type="Proteomes" id="UP001381693"/>
    </source>
</evidence>
<reference evidence="2 3" key="1">
    <citation type="submission" date="2023-11" db="EMBL/GenBank/DDBJ databases">
        <title>Halocaridina rubra genome assembly.</title>
        <authorList>
            <person name="Smith C."/>
        </authorList>
    </citation>
    <scope>NUCLEOTIDE SEQUENCE [LARGE SCALE GENOMIC DNA]</scope>
    <source>
        <strain evidence="2">EP-1</strain>
        <tissue evidence="2">Whole</tissue>
    </source>
</reference>
<accession>A0AAN8X5R3</accession>
<keyword evidence="1" id="KW-1133">Transmembrane helix</keyword>
<feature type="transmembrane region" description="Helical" evidence="1">
    <location>
        <begin position="287"/>
        <end position="309"/>
    </location>
</feature>
<keyword evidence="3" id="KW-1185">Reference proteome</keyword>
<dbReference type="EMBL" id="JAXCGZ010009477">
    <property type="protein sequence ID" value="KAK7077072.1"/>
    <property type="molecule type" value="Genomic_DNA"/>
</dbReference>